<feature type="region of interest" description="Disordered" evidence="1">
    <location>
        <begin position="112"/>
        <end position="141"/>
    </location>
</feature>
<name>A0A834IUH9_RHYFE</name>
<evidence type="ECO:0000256" key="1">
    <source>
        <dbReference type="SAM" id="MobiDB-lite"/>
    </source>
</evidence>
<organism evidence="2 3">
    <name type="scientific">Rhynchophorus ferrugineus</name>
    <name type="common">Red palm weevil</name>
    <name type="synonym">Curculio ferrugineus</name>
    <dbReference type="NCBI Taxonomy" id="354439"/>
    <lineage>
        <taxon>Eukaryota</taxon>
        <taxon>Metazoa</taxon>
        <taxon>Ecdysozoa</taxon>
        <taxon>Arthropoda</taxon>
        <taxon>Hexapoda</taxon>
        <taxon>Insecta</taxon>
        <taxon>Pterygota</taxon>
        <taxon>Neoptera</taxon>
        <taxon>Endopterygota</taxon>
        <taxon>Coleoptera</taxon>
        <taxon>Polyphaga</taxon>
        <taxon>Cucujiformia</taxon>
        <taxon>Curculionidae</taxon>
        <taxon>Dryophthorinae</taxon>
        <taxon>Rhynchophorus</taxon>
    </lineage>
</organism>
<gene>
    <name evidence="2" type="ORF">GWI33_001411</name>
</gene>
<comment type="caution">
    <text evidence="2">The sequence shown here is derived from an EMBL/GenBank/DDBJ whole genome shotgun (WGS) entry which is preliminary data.</text>
</comment>
<dbReference type="AlphaFoldDB" id="A0A834IUH9"/>
<evidence type="ECO:0000313" key="3">
    <source>
        <dbReference type="Proteomes" id="UP000625711"/>
    </source>
</evidence>
<dbReference type="EMBL" id="JAACXV010000013">
    <property type="protein sequence ID" value="KAF7287439.1"/>
    <property type="molecule type" value="Genomic_DNA"/>
</dbReference>
<protein>
    <submittedName>
        <fullName evidence="2">Uncharacterized protein</fullName>
    </submittedName>
</protein>
<feature type="compositionally biased region" description="Polar residues" evidence="1">
    <location>
        <begin position="116"/>
        <end position="133"/>
    </location>
</feature>
<sequence length="228" mass="24942">MKTSNVYLLSRGIEQEKKKGENSDDILTFRPAYSVLKSCKFKIGGGIRKMGVRVRPCADSNTLPYVGGCAAPADFISTASAENRHQSVVRVTRDCWSRPIKKHRSESLTSFRCRMSSGNENQPQEAASPSPCNGQEDKQTVADGHCSPAQDLTPCPAVPKGFHCASSQKKIYTEMLGLRPSNFSILGENKFPGGISAPPALYCQLLATYLERNVDFTFVLSIQSSLMV</sequence>
<dbReference type="Proteomes" id="UP000625711">
    <property type="component" value="Unassembled WGS sequence"/>
</dbReference>
<keyword evidence="3" id="KW-1185">Reference proteome</keyword>
<evidence type="ECO:0000313" key="2">
    <source>
        <dbReference type="EMBL" id="KAF7287439.1"/>
    </source>
</evidence>
<accession>A0A834IUH9</accession>
<proteinExistence type="predicted"/>
<reference evidence="2" key="1">
    <citation type="submission" date="2020-08" db="EMBL/GenBank/DDBJ databases">
        <title>Genome sequencing and assembly of the red palm weevil Rhynchophorus ferrugineus.</title>
        <authorList>
            <person name="Dias G.B."/>
            <person name="Bergman C.M."/>
            <person name="Manee M."/>
        </authorList>
    </citation>
    <scope>NUCLEOTIDE SEQUENCE</scope>
    <source>
        <strain evidence="2">AA-2017</strain>
        <tissue evidence="2">Whole larva</tissue>
    </source>
</reference>